<dbReference type="InterPro" id="IPR011012">
    <property type="entry name" value="Longin-like_dom_sf"/>
</dbReference>
<proteinExistence type="inferred from homology"/>
<comment type="subcellular location">
    <subcellularLocation>
        <location evidence="3">Endomembrane system</location>
        <topology evidence="3">Single-pass type IV membrane protein</topology>
    </subcellularLocation>
</comment>
<evidence type="ECO:0000256" key="2">
    <source>
        <dbReference type="ARBA" id="ARBA00023136"/>
    </source>
</evidence>
<dbReference type="InterPro" id="IPR051097">
    <property type="entry name" value="Synaptobrevin-like_transport"/>
</dbReference>
<sequence length="155" mass="18072">MPILFSAVVCHKVVVEQFATCDGNFGEIVELVMRKIPERNDKMTYSFGRFLLHYINEDGSFYFCITDRSCQRSRAFLFLNEVKRQNERNILAKQMYRYNEDYGSVVIRSGELEEINSIGVESSESLLGETLILVENDQNLRYTVSMTFRILNIQL</sequence>
<dbReference type="Pfam" id="PF13774">
    <property type="entry name" value="Longin"/>
    <property type="match status" value="1"/>
</dbReference>
<dbReference type="Gene3D" id="3.30.450.50">
    <property type="entry name" value="Longin domain"/>
    <property type="match status" value="1"/>
</dbReference>
<keyword evidence="2" id="KW-0472">Membrane</keyword>
<evidence type="ECO:0000313" key="5">
    <source>
        <dbReference type="EMBL" id="CAF4955202.1"/>
    </source>
</evidence>
<keyword evidence="6" id="KW-1185">Reference proteome</keyword>
<evidence type="ECO:0000256" key="1">
    <source>
        <dbReference type="ARBA" id="ARBA00008025"/>
    </source>
</evidence>
<reference evidence="5" key="1">
    <citation type="submission" date="2021-02" db="EMBL/GenBank/DDBJ databases">
        <authorList>
            <person name="Steward A R."/>
        </authorList>
    </citation>
    <scope>NUCLEOTIDE SEQUENCE</scope>
</reference>
<dbReference type="SMART" id="SM01270">
    <property type="entry name" value="Longin"/>
    <property type="match status" value="1"/>
</dbReference>
<feature type="domain" description="Longin" evidence="4">
    <location>
        <begin position="3"/>
        <end position="85"/>
    </location>
</feature>
<dbReference type="GO" id="GO:0031201">
    <property type="term" value="C:SNARE complex"/>
    <property type="evidence" value="ECO:0007669"/>
    <property type="project" value="TreeGrafter"/>
</dbReference>
<protein>
    <recommendedName>
        <fullName evidence="4">Longin domain-containing protein</fullName>
    </recommendedName>
</protein>
<dbReference type="GO" id="GO:0000149">
    <property type="term" value="F:SNARE binding"/>
    <property type="evidence" value="ECO:0007669"/>
    <property type="project" value="TreeGrafter"/>
</dbReference>
<dbReference type="AlphaFoldDB" id="A0A821Y947"/>
<evidence type="ECO:0000259" key="4">
    <source>
        <dbReference type="PROSITE" id="PS50859"/>
    </source>
</evidence>
<dbReference type="PROSITE" id="PS50859">
    <property type="entry name" value="LONGIN"/>
    <property type="match status" value="1"/>
</dbReference>
<organism evidence="5 6">
    <name type="scientific">Pieris macdunnoughi</name>
    <dbReference type="NCBI Taxonomy" id="345717"/>
    <lineage>
        <taxon>Eukaryota</taxon>
        <taxon>Metazoa</taxon>
        <taxon>Ecdysozoa</taxon>
        <taxon>Arthropoda</taxon>
        <taxon>Hexapoda</taxon>
        <taxon>Insecta</taxon>
        <taxon>Pterygota</taxon>
        <taxon>Neoptera</taxon>
        <taxon>Endopterygota</taxon>
        <taxon>Lepidoptera</taxon>
        <taxon>Glossata</taxon>
        <taxon>Ditrysia</taxon>
        <taxon>Papilionoidea</taxon>
        <taxon>Pieridae</taxon>
        <taxon>Pierinae</taxon>
        <taxon>Pieris</taxon>
    </lineage>
</organism>
<dbReference type="PANTHER" id="PTHR21136">
    <property type="entry name" value="SNARE PROTEINS"/>
    <property type="match status" value="1"/>
</dbReference>
<dbReference type="CDD" id="cd14824">
    <property type="entry name" value="Longin"/>
    <property type="match status" value="1"/>
</dbReference>
<comment type="similarity">
    <text evidence="1">Belongs to the synaptobrevin family.</text>
</comment>
<dbReference type="GO" id="GO:0006887">
    <property type="term" value="P:exocytosis"/>
    <property type="evidence" value="ECO:0007669"/>
    <property type="project" value="TreeGrafter"/>
</dbReference>
<gene>
    <name evidence="5" type="ORF">PMACD_LOCUS16126</name>
</gene>
<evidence type="ECO:0000313" key="6">
    <source>
        <dbReference type="Proteomes" id="UP000663880"/>
    </source>
</evidence>
<name>A0A821Y947_9NEOP</name>
<evidence type="ECO:0000256" key="3">
    <source>
        <dbReference type="ARBA" id="ARBA00046280"/>
    </source>
</evidence>
<dbReference type="InterPro" id="IPR010908">
    <property type="entry name" value="Longin_dom"/>
</dbReference>
<accession>A0A821Y947</accession>
<comment type="caution">
    <text evidence="5">The sequence shown here is derived from an EMBL/GenBank/DDBJ whole genome shotgun (WGS) entry which is preliminary data.</text>
</comment>
<dbReference type="EMBL" id="CAJOBZ010000077">
    <property type="protein sequence ID" value="CAF4955202.1"/>
    <property type="molecule type" value="Genomic_DNA"/>
</dbReference>
<dbReference type="Proteomes" id="UP000663880">
    <property type="component" value="Unassembled WGS sequence"/>
</dbReference>
<dbReference type="GO" id="GO:0006906">
    <property type="term" value="P:vesicle fusion"/>
    <property type="evidence" value="ECO:0007669"/>
    <property type="project" value="TreeGrafter"/>
</dbReference>
<dbReference type="OrthoDB" id="120967at2759"/>
<dbReference type="GO" id="GO:0012505">
    <property type="term" value="C:endomembrane system"/>
    <property type="evidence" value="ECO:0007669"/>
    <property type="project" value="UniProtKB-SubCell"/>
</dbReference>
<dbReference type="PANTHER" id="PTHR21136:SF179">
    <property type="entry name" value="VESICLE ASSOCIATED MEMBRANE PROTEIN 7-RELATED"/>
    <property type="match status" value="1"/>
</dbReference>
<dbReference type="SUPFAM" id="SSF64356">
    <property type="entry name" value="SNARE-like"/>
    <property type="match status" value="1"/>
</dbReference>
<dbReference type="GO" id="GO:0005484">
    <property type="term" value="F:SNAP receptor activity"/>
    <property type="evidence" value="ECO:0007669"/>
    <property type="project" value="TreeGrafter"/>
</dbReference>